<gene>
    <name evidence="1" type="ORF">AR543_05065</name>
</gene>
<proteinExistence type="predicted"/>
<dbReference type="RefSeq" id="WP_060532381.1">
    <property type="nucleotide sequence ID" value="NZ_CP013023.1"/>
</dbReference>
<organism evidence="1 2">
    <name type="scientific">Paenibacillus bovis</name>
    <dbReference type="NCBI Taxonomy" id="1616788"/>
    <lineage>
        <taxon>Bacteria</taxon>
        <taxon>Bacillati</taxon>
        <taxon>Bacillota</taxon>
        <taxon>Bacilli</taxon>
        <taxon>Bacillales</taxon>
        <taxon>Paenibacillaceae</taxon>
        <taxon>Paenibacillus</taxon>
    </lineage>
</organism>
<name>A0A172ZDK5_9BACL</name>
<sequence length="237" mass="25962">MNHRRFLTILAAFVLLETTGCTFSPAPSPDDSSSPAHSSAAPLVQEGPIRLYATQNSDGVYHHITVENEKTGISRDYDWQTVSSPGYEPLVYQTDLNEDGEAEAVVVTTRGYGTGMYITEPHIVDWNSTRELEVQDPLDYTRDQVSFSILHQDGRQIIQARVPGQSPVALPVNTAHSSELPQFGSVIRYYVDDHNKLNAEVAAQMSDGVAVGTVILQYGWQTGALRVEGITLDPVAS</sequence>
<evidence type="ECO:0000313" key="2">
    <source>
        <dbReference type="Proteomes" id="UP000078148"/>
    </source>
</evidence>
<reference evidence="1 2" key="2">
    <citation type="journal article" date="2016" name="Int. J. Syst. Evol. Microbiol.">
        <title>Paenibacillus bovis sp. nov., isolated from raw yak (Bos grunniens) milk.</title>
        <authorList>
            <person name="Gao C."/>
            <person name="Han J."/>
            <person name="Liu Z."/>
            <person name="Xu X."/>
            <person name="Hang F."/>
            <person name="Wu Z."/>
        </authorList>
    </citation>
    <scope>NUCLEOTIDE SEQUENCE [LARGE SCALE GENOMIC DNA]</scope>
    <source>
        <strain evidence="1 2">BD3526</strain>
    </source>
</reference>
<reference evidence="2" key="1">
    <citation type="submission" date="2015-10" db="EMBL/GenBank/DDBJ databases">
        <title>Genome of Paenibacillus bovis sp. nov.</title>
        <authorList>
            <person name="Wu Z."/>
            <person name="Gao C."/>
            <person name="Liu Z."/>
            <person name="Zheng H."/>
        </authorList>
    </citation>
    <scope>NUCLEOTIDE SEQUENCE [LARGE SCALE GENOMIC DNA]</scope>
    <source>
        <strain evidence="2">BD3526</strain>
    </source>
</reference>
<dbReference type="AlphaFoldDB" id="A0A172ZDK5"/>
<dbReference type="EMBL" id="CP013023">
    <property type="protein sequence ID" value="ANF95442.1"/>
    <property type="molecule type" value="Genomic_DNA"/>
</dbReference>
<dbReference type="KEGG" id="pbv:AR543_05065"/>
<dbReference type="OrthoDB" id="2696313at2"/>
<accession>A0A172ZDK5</accession>
<keyword evidence="2" id="KW-1185">Reference proteome</keyword>
<evidence type="ECO:0000313" key="1">
    <source>
        <dbReference type="EMBL" id="ANF95442.1"/>
    </source>
</evidence>
<protein>
    <submittedName>
        <fullName evidence="1">Uncharacterized protein</fullName>
    </submittedName>
</protein>
<dbReference type="Proteomes" id="UP000078148">
    <property type="component" value="Chromosome"/>
</dbReference>